<organism evidence="12 13">
    <name type="scientific">Folsomia candida</name>
    <name type="common">Springtail</name>
    <dbReference type="NCBI Taxonomy" id="158441"/>
    <lineage>
        <taxon>Eukaryota</taxon>
        <taxon>Metazoa</taxon>
        <taxon>Ecdysozoa</taxon>
        <taxon>Arthropoda</taxon>
        <taxon>Hexapoda</taxon>
        <taxon>Collembola</taxon>
        <taxon>Entomobryomorpha</taxon>
        <taxon>Isotomoidea</taxon>
        <taxon>Isotomidae</taxon>
        <taxon>Proisotominae</taxon>
        <taxon>Folsomia</taxon>
    </lineage>
</organism>
<evidence type="ECO:0000256" key="6">
    <source>
        <dbReference type="ARBA" id="ARBA00022840"/>
    </source>
</evidence>
<evidence type="ECO:0000256" key="7">
    <source>
        <dbReference type="ARBA" id="ARBA00023193"/>
    </source>
</evidence>
<dbReference type="EMBL" id="LNIX01000002">
    <property type="protein sequence ID" value="OXA59303.1"/>
    <property type="molecule type" value="Genomic_DNA"/>
</dbReference>
<dbReference type="InterPro" id="IPR008271">
    <property type="entry name" value="Ser/Thr_kinase_AS"/>
</dbReference>
<dbReference type="PROSITE" id="PS00108">
    <property type="entry name" value="PROTEIN_KINASE_ST"/>
    <property type="match status" value="1"/>
</dbReference>
<comment type="catalytic activity">
    <reaction evidence="10">
        <text>L-seryl-[protein] + ATP = O-phospho-L-seryl-[protein] + ADP + H(+)</text>
        <dbReference type="Rhea" id="RHEA:17989"/>
        <dbReference type="Rhea" id="RHEA-COMP:9863"/>
        <dbReference type="Rhea" id="RHEA-COMP:11604"/>
        <dbReference type="ChEBI" id="CHEBI:15378"/>
        <dbReference type="ChEBI" id="CHEBI:29999"/>
        <dbReference type="ChEBI" id="CHEBI:30616"/>
        <dbReference type="ChEBI" id="CHEBI:83421"/>
        <dbReference type="ChEBI" id="CHEBI:456216"/>
        <dbReference type="EC" id="2.7.11.1"/>
    </reaction>
    <physiologicalReaction direction="left-to-right" evidence="10">
        <dbReference type="Rhea" id="RHEA:17990"/>
    </physiologicalReaction>
</comment>
<comment type="caution">
    <text evidence="12">The sequence shown here is derived from an EMBL/GenBank/DDBJ whole genome shotgun (WGS) entry which is preliminary data.</text>
</comment>
<evidence type="ECO:0000256" key="3">
    <source>
        <dbReference type="ARBA" id="ARBA00022679"/>
    </source>
</evidence>
<dbReference type="GO" id="GO:0005634">
    <property type="term" value="C:nucleus"/>
    <property type="evidence" value="ECO:0007669"/>
    <property type="project" value="TreeGrafter"/>
</dbReference>
<evidence type="ECO:0000256" key="1">
    <source>
        <dbReference type="ARBA" id="ARBA00012513"/>
    </source>
</evidence>
<comment type="catalytic activity">
    <reaction evidence="9">
        <text>L-threonyl-[protein] + ATP = O-phospho-L-threonyl-[protein] + ADP + H(+)</text>
        <dbReference type="Rhea" id="RHEA:46608"/>
        <dbReference type="Rhea" id="RHEA-COMP:11060"/>
        <dbReference type="Rhea" id="RHEA-COMP:11605"/>
        <dbReference type="ChEBI" id="CHEBI:15378"/>
        <dbReference type="ChEBI" id="CHEBI:30013"/>
        <dbReference type="ChEBI" id="CHEBI:30616"/>
        <dbReference type="ChEBI" id="CHEBI:61977"/>
        <dbReference type="ChEBI" id="CHEBI:456216"/>
        <dbReference type="EC" id="2.7.11.1"/>
    </reaction>
    <physiologicalReaction direction="left-to-right" evidence="9">
        <dbReference type="Rhea" id="RHEA:46609"/>
    </physiologicalReaction>
</comment>
<sequence length="653" mass="74702">MESPWSIRTDLSCIEFINKGSFGEVYLAQGKYDKVRYAIKRISIGSFISKTRPTPKSAEEAIRKILREVQILIKLGDSPYVVRYYDFWIEGPLKNYFETLLLSNNKDEENPTVSRQILYSMDSSGNPEITSAEMNTHLYVKMGYCDTTLSEWIKNRNHKGYGDLHQVSVIDANRIILQILSGLAFIHAQNIIHRDLKPSNIFLSTGTELQVKIGDFGLSRQHLFNKASIDDPVSLTSVPVGCLYYRSPEMMKRNSDEDAIETYTSKTDIFSVGLIYLELLHPFRNDMEKLDIFEMHIQQGDIKHLQLLPFIEEREIVAQMIAFDANERIDAETAIKLINRDFNAPDVDPPANSISLSYPKFEARADTSSKISVLEIIKSDLTAVTETIENIQIQDVRGQTQVMNLSGILPLIDELKKNLIKLRGDNQIHNVEDSTSNAASVYNKQIILHDQKIVENPFSDCTWVRELILYSVNIEQTTLRKLLRNIHGLQVFKFLAEMPKAGFSIIDLDLPQDSSLQSITFKYVNIFLDGRIPSAFKTVKVLKIWMCQVEEDFIAEFQRYFENIEYLEISGCVFGPVKGIHGKDFDILLRHNSLNAIFVGPWTNPGFNKEVHKPMLDSIWKLLEIPSYSWTTLVKKGRNGIWSYAGENKLDIT</sequence>
<keyword evidence="2" id="KW-0723">Serine/threonine-protein kinase</keyword>
<dbReference type="GO" id="GO:0004694">
    <property type="term" value="F:eukaryotic translation initiation factor 2alpha kinase activity"/>
    <property type="evidence" value="ECO:0007669"/>
    <property type="project" value="TreeGrafter"/>
</dbReference>
<keyword evidence="13" id="KW-1185">Reference proteome</keyword>
<feature type="domain" description="Protein kinase" evidence="11">
    <location>
        <begin position="11"/>
        <end position="343"/>
    </location>
</feature>
<accession>A0A226ENT0</accession>
<dbReference type="GO" id="GO:0005737">
    <property type="term" value="C:cytoplasm"/>
    <property type="evidence" value="ECO:0007669"/>
    <property type="project" value="TreeGrafter"/>
</dbReference>
<dbReference type="EC" id="2.7.11.1" evidence="1"/>
<dbReference type="InterPro" id="IPR011009">
    <property type="entry name" value="Kinase-like_dom_sf"/>
</dbReference>
<dbReference type="PANTHER" id="PTHR11042:SF160">
    <property type="entry name" value="EUKARYOTIC TRANSLATION INITIATION FACTOR 2-ALPHA KINASE 1"/>
    <property type="match status" value="1"/>
</dbReference>
<dbReference type="PANTHER" id="PTHR11042">
    <property type="entry name" value="EUKARYOTIC TRANSLATION INITIATION FACTOR 2-ALPHA KINASE EIF2-ALPHA KINASE -RELATED"/>
    <property type="match status" value="1"/>
</dbReference>
<dbReference type="Gene3D" id="3.30.200.20">
    <property type="entry name" value="Phosphorylase Kinase, domain 1"/>
    <property type="match status" value="1"/>
</dbReference>
<evidence type="ECO:0000256" key="8">
    <source>
        <dbReference type="ARBA" id="ARBA00037982"/>
    </source>
</evidence>
<dbReference type="AlphaFoldDB" id="A0A226ENT0"/>
<keyword evidence="7" id="KW-0652">Protein synthesis inhibitor</keyword>
<evidence type="ECO:0000256" key="2">
    <source>
        <dbReference type="ARBA" id="ARBA00022527"/>
    </source>
</evidence>
<evidence type="ECO:0000256" key="4">
    <source>
        <dbReference type="ARBA" id="ARBA00022741"/>
    </source>
</evidence>
<evidence type="ECO:0000313" key="13">
    <source>
        <dbReference type="Proteomes" id="UP000198287"/>
    </source>
</evidence>
<keyword evidence="4" id="KW-0547">Nucleotide-binding</keyword>
<dbReference type="InterPro" id="IPR000719">
    <property type="entry name" value="Prot_kinase_dom"/>
</dbReference>
<dbReference type="SUPFAM" id="SSF56112">
    <property type="entry name" value="Protein kinase-like (PK-like)"/>
    <property type="match status" value="1"/>
</dbReference>
<evidence type="ECO:0000313" key="12">
    <source>
        <dbReference type="EMBL" id="OXA59303.1"/>
    </source>
</evidence>
<keyword evidence="3" id="KW-0808">Transferase</keyword>
<proteinExistence type="inferred from homology"/>
<dbReference type="GO" id="GO:0005524">
    <property type="term" value="F:ATP binding"/>
    <property type="evidence" value="ECO:0007669"/>
    <property type="project" value="UniProtKB-KW"/>
</dbReference>
<reference evidence="12 13" key="1">
    <citation type="submission" date="2015-12" db="EMBL/GenBank/DDBJ databases">
        <title>The genome of Folsomia candida.</title>
        <authorList>
            <person name="Faddeeva A."/>
            <person name="Derks M.F."/>
            <person name="Anvar Y."/>
            <person name="Smit S."/>
            <person name="Van Straalen N."/>
            <person name="Roelofs D."/>
        </authorList>
    </citation>
    <scope>NUCLEOTIDE SEQUENCE [LARGE SCALE GENOMIC DNA]</scope>
    <source>
        <strain evidence="12 13">VU population</strain>
        <tissue evidence="12">Whole body</tissue>
    </source>
</reference>
<evidence type="ECO:0000256" key="5">
    <source>
        <dbReference type="ARBA" id="ARBA00022777"/>
    </source>
</evidence>
<evidence type="ECO:0000256" key="9">
    <source>
        <dbReference type="ARBA" id="ARBA00048659"/>
    </source>
</evidence>
<keyword evidence="5 12" id="KW-0418">Kinase</keyword>
<name>A0A226ENT0_FOLCA</name>
<evidence type="ECO:0000256" key="10">
    <source>
        <dbReference type="ARBA" id="ARBA00048977"/>
    </source>
</evidence>
<dbReference type="SUPFAM" id="SSF52047">
    <property type="entry name" value="RNI-like"/>
    <property type="match status" value="1"/>
</dbReference>
<dbReference type="GO" id="GO:0017148">
    <property type="term" value="P:negative regulation of translation"/>
    <property type="evidence" value="ECO:0007669"/>
    <property type="project" value="UniProtKB-KW"/>
</dbReference>
<dbReference type="InterPro" id="IPR050339">
    <property type="entry name" value="CC_SR_Kinase"/>
</dbReference>
<protein>
    <recommendedName>
        <fullName evidence="1">non-specific serine/threonine protein kinase</fullName>
        <ecNumber evidence="1">2.7.11.1</ecNumber>
    </recommendedName>
</protein>
<comment type="similarity">
    <text evidence="8">Belongs to the protein kinase superfamily. Ser/Thr protein kinase family. GCN2 subfamily.</text>
</comment>
<dbReference type="Pfam" id="PF00069">
    <property type="entry name" value="Pkinase"/>
    <property type="match status" value="1"/>
</dbReference>
<dbReference type="SMART" id="SM00220">
    <property type="entry name" value="S_TKc"/>
    <property type="match status" value="1"/>
</dbReference>
<gene>
    <name evidence="12" type="ORF">Fcan01_04797</name>
</gene>
<dbReference type="Proteomes" id="UP000198287">
    <property type="component" value="Unassembled WGS sequence"/>
</dbReference>
<dbReference type="Gene3D" id="1.10.510.10">
    <property type="entry name" value="Transferase(Phosphotransferase) domain 1"/>
    <property type="match status" value="1"/>
</dbReference>
<evidence type="ECO:0000259" key="11">
    <source>
        <dbReference type="PROSITE" id="PS50011"/>
    </source>
</evidence>
<dbReference type="OrthoDB" id="1405469at2759"/>
<keyword evidence="6" id="KW-0067">ATP-binding</keyword>
<dbReference type="PROSITE" id="PS50011">
    <property type="entry name" value="PROTEIN_KINASE_DOM"/>
    <property type="match status" value="1"/>
</dbReference>
<dbReference type="STRING" id="158441.A0A226ENT0"/>